<protein>
    <recommendedName>
        <fullName evidence="1">3-hydroxyacyl-CoA dehydrogenase C-terminal domain-containing protein</fullName>
    </recommendedName>
</protein>
<name>A0A7X9FRK7_9DELT</name>
<evidence type="ECO:0000313" key="2">
    <source>
        <dbReference type="EMBL" id="NMC63008.1"/>
    </source>
</evidence>
<evidence type="ECO:0000313" key="3">
    <source>
        <dbReference type="Proteomes" id="UP000524246"/>
    </source>
</evidence>
<reference evidence="2 3" key="1">
    <citation type="journal article" date="2020" name="Biotechnol. Biofuels">
        <title>New insights from the biogas microbiome by comprehensive genome-resolved metagenomics of nearly 1600 species originating from multiple anaerobic digesters.</title>
        <authorList>
            <person name="Campanaro S."/>
            <person name="Treu L."/>
            <person name="Rodriguez-R L.M."/>
            <person name="Kovalovszki A."/>
            <person name="Ziels R.M."/>
            <person name="Maus I."/>
            <person name="Zhu X."/>
            <person name="Kougias P.G."/>
            <person name="Basile A."/>
            <person name="Luo G."/>
            <person name="Schluter A."/>
            <person name="Konstantinidis K.T."/>
            <person name="Angelidaki I."/>
        </authorList>
    </citation>
    <scope>NUCLEOTIDE SEQUENCE [LARGE SCALE GENOMIC DNA]</scope>
    <source>
        <strain evidence="2">AS27yjCOA_65</strain>
    </source>
</reference>
<gene>
    <name evidence="2" type="ORF">GYA55_07550</name>
</gene>
<feature type="domain" description="3-hydroxyacyl-CoA dehydrogenase C-terminal" evidence="1">
    <location>
        <begin position="4"/>
        <end position="64"/>
    </location>
</feature>
<feature type="non-terminal residue" evidence="2">
    <location>
        <position position="1"/>
    </location>
</feature>
<dbReference type="GO" id="GO:0006635">
    <property type="term" value="P:fatty acid beta-oxidation"/>
    <property type="evidence" value="ECO:0007669"/>
    <property type="project" value="TreeGrafter"/>
</dbReference>
<dbReference type="GO" id="GO:0016509">
    <property type="term" value="F:long-chain (3S)-3-hydroxyacyl-CoA dehydrogenase (NAD+) activity"/>
    <property type="evidence" value="ECO:0007669"/>
    <property type="project" value="TreeGrafter"/>
</dbReference>
<dbReference type="InterPro" id="IPR013328">
    <property type="entry name" value="6PGD_dom2"/>
</dbReference>
<dbReference type="Pfam" id="PF00725">
    <property type="entry name" value="3HCDH"/>
    <property type="match status" value="1"/>
</dbReference>
<dbReference type="GO" id="GO:0004300">
    <property type="term" value="F:enoyl-CoA hydratase activity"/>
    <property type="evidence" value="ECO:0007669"/>
    <property type="project" value="TreeGrafter"/>
</dbReference>
<dbReference type="PANTHER" id="PTHR43612">
    <property type="entry name" value="TRIFUNCTIONAL ENZYME SUBUNIT ALPHA"/>
    <property type="match status" value="1"/>
</dbReference>
<sequence length="71" mass="7496">GQEAINQIDLAITLGAGFPASKGGPIYYLDTIGAAHVLELLKGLEQKHGKRFKPAESLVEMASKKASFIVG</sequence>
<accession>A0A7X9FRK7</accession>
<dbReference type="Proteomes" id="UP000524246">
    <property type="component" value="Unassembled WGS sequence"/>
</dbReference>
<comment type="caution">
    <text evidence="2">The sequence shown here is derived from an EMBL/GenBank/DDBJ whole genome shotgun (WGS) entry which is preliminary data.</text>
</comment>
<dbReference type="AlphaFoldDB" id="A0A7X9FRK7"/>
<organism evidence="2 3">
    <name type="scientific">SAR324 cluster bacterium</name>
    <dbReference type="NCBI Taxonomy" id="2024889"/>
    <lineage>
        <taxon>Bacteria</taxon>
        <taxon>Deltaproteobacteria</taxon>
        <taxon>SAR324 cluster</taxon>
    </lineage>
</organism>
<dbReference type="Gene3D" id="1.10.1040.10">
    <property type="entry name" value="N-(1-d-carboxylethyl)-l-norvaline Dehydrogenase, domain 2"/>
    <property type="match status" value="1"/>
</dbReference>
<dbReference type="EMBL" id="JAAZON010000329">
    <property type="protein sequence ID" value="NMC63008.1"/>
    <property type="molecule type" value="Genomic_DNA"/>
</dbReference>
<dbReference type="InterPro" id="IPR008927">
    <property type="entry name" value="6-PGluconate_DH-like_C_sf"/>
</dbReference>
<proteinExistence type="predicted"/>
<evidence type="ECO:0000259" key="1">
    <source>
        <dbReference type="Pfam" id="PF00725"/>
    </source>
</evidence>
<dbReference type="PANTHER" id="PTHR43612:SF3">
    <property type="entry name" value="TRIFUNCTIONAL ENZYME SUBUNIT ALPHA, MITOCHONDRIAL"/>
    <property type="match status" value="1"/>
</dbReference>
<dbReference type="SUPFAM" id="SSF48179">
    <property type="entry name" value="6-phosphogluconate dehydrogenase C-terminal domain-like"/>
    <property type="match status" value="1"/>
</dbReference>
<dbReference type="InterPro" id="IPR006108">
    <property type="entry name" value="3HC_DH_C"/>
</dbReference>
<dbReference type="InterPro" id="IPR050136">
    <property type="entry name" value="FA_oxidation_alpha_subunit"/>
</dbReference>